<sequence>MAFESSLPPKVKGVRCVYLENMIEQKDFVLETLGSKLTRL</sequence>
<organism evidence="1 2">
    <name type="scientific">Zobellia galactanivorans (strain DSM 12802 / CCUG 47099 / CIP 106680 / NCIMB 13871 / Dsij)</name>
    <dbReference type="NCBI Taxonomy" id="63186"/>
    <lineage>
        <taxon>Bacteria</taxon>
        <taxon>Pseudomonadati</taxon>
        <taxon>Bacteroidota</taxon>
        <taxon>Flavobacteriia</taxon>
        <taxon>Flavobacteriales</taxon>
        <taxon>Flavobacteriaceae</taxon>
        <taxon>Zobellia</taxon>
    </lineage>
</organism>
<gene>
    <name evidence="1" type="ordered locus">zobellia_4631</name>
</gene>
<dbReference type="KEGG" id="zga:ZOBELLIA_4631"/>
<reference evidence="2" key="1">
    <citation type="submission" date="2009-07" db="EMBL/GenBank/DDBJ databases">
        <title>Complete genome sequence of Zobellia galactanivorans Dsij.</title>
        <authorList>
            <consortium name="Genoscope - CEA"/>
        </authorList>
    </citation>
    <scope>NUCLEOTIDE SEQUENCE [LARGE SCALE GENOMIC DNA]</scope>
    <source>
        <strain evidence="2">DSM 12802 / CCUG 47099 / CIP 106680 / NCIMB 13871 / Dsij</strain>
    </source>
</reference>
<dbReference type="Proteomes" id="UP000008898">
    <property type="component" value="Chromosome"/>
</dbReference>
<evidence type="ECO:0000313" key="1">
    <source>
        <dbReference type="EMBL" id="CAZ98766.1"/>
    </source>
</evidence>
<reference evidence="1 2" key="2">
    <citation type="journal article" date="2012" name="Environ. Microbiol.">
        <title>Characterization of the first alginolytic operons in a marine bacterium: from their emergence in marine Flavobacteriia to their independent transfers to marine Proteobacteria and human gut Bacteroides.</title>
        <authorList>
            <person name="Thomas F."/>
            <person name="Barbeyron T."/>
            <person name="Tonon T."/>
            <person name="Genicot S."/>
            <person name="Czjzek M."/>
            <person name="Michel G."/>
        </authorList>
    </citation>
    <scope>NUCLEOTIDE SEQUENCE [LARGE SCALE GENOMIC DNA]</scope>
    <source>
        <strain evidence="2">DSM 12802 / CCUG 47099 / CIP 106680 / NCIMB 13871 / Dsij</strain>
    </source>
</reference>
<dbReference type="HOGENOM" id="CLU_3299034_0_0_10"/>
<protein>
    <submittedName>
        <fullName evidence="1">Uncharacterized protein</fullName>
    </submittedName>
</protein>
<name>G0L6Z5_ZOBGA</name>
<dbReference type="EMBL" id="FP476056">
    <property type="protein sequence ID" value="CAZ98766.1"/>
    <property type="molecule type" value="Genomic_DNA"/>
</dbReference>
<evidence type="ECO:0000313" key="2">
    <source>
        <dbReference type="Proteomes" id="UP000008898"/>
    </source>
</evidence>
<accession>G0L6Z5</accession>
<keyword evidence="2" id="KW-1185">Reference proteome</keyword>
<proteinExistence type="predicted"/>
<dbReference type="AlphaFoldDB" id="G0L6Z5"/>